<keyword evidence="7 9" id="KW-0012">Acyltransferase</keyword>
<keyword evidence="7 9" id="KW-0808">Transferase</keyword>
<keyword evidence="4 8" id="KW-0812">Transmembrane</keyword>
<dbReference type="PANTHER" id="PTHR13285:SF18">
    <property type="entry name" value="PROTEIN-CYSTEINE N-PALMITOYLTRANSFERASE RASP"/>
    <property type="match status" value="1"/>
</dbReference>
<evidence type="ECO:0000256" key="8">
    <source>
        <dbReference type="SAM" id="Phobius"/>
    </source>
</evidence>
<evidence type="ECO:0000256" key="2">
    <source>
        <dbReference type="ARBA" id="ARBA00010323"/>
    </source>
</evidence>
<dbReference type="Pfam" id="PF03062">
    <property type="entry name" value="MBOAT"/>
    <property type="match status" value="1"/>
</dbReference>
<dbReference type="GO" id="GO:0016746">
    <property type="term" value="F:acyltransferase activity"/>
    <property type="evidence" value="ECO:0007669"/>
    <property type="project" value="UniProtKB-KW"/>
</dbReference>
<accession>A0A2T3FMD8</accession>
<feature type="transmembrane region" description="Helical" evidence="8">
    <location>
        <begin position="445"/>
        <end position="463"/>
    </location>
</feature>
<feature type="transmembrane region" description="Helical" evidence="8">
    <location>
        <begin position="224"/>
        <end position="245"/>
    </location>
</feature>
<protein>
    <submittedName>
        <fullName evidence="9">Membrane-bound O-acyltransferase family protein</fullName>
    </submittedName>
</protein>
<keyword evidence="10" id="KW-1185">Reference proteome</keyword>
<dbReference type="InterPro" id="IPR004299">
    <property type="entry name" value="MBOAT_fam"/>
</dbReference>
<dbReference type="AlphaFoldDB" id="A0A2T3FMD8"/>
<sequence>MLFSSLVFLWYFLPAVFFLYFITKNLHIRNSVLLTASLFFYAWGEPKYVILMLVSIGLNYFFGLWIGRMQSKHRMRLAVTTCVFLNLLLLGYFKYFNFAVEIANSLLSCFAGGAYTLSFREIALPVGISFYTFQALSYVVDVYRGTIQAQKNIFHLALYISFFPQLIAGPIVKYHDVCEQIGNRQCTAEGMAYGIKRFSYGLAKKMLFANTFAATVDWMMEKPLAQLGTVNAWMLAVLYTLQIYFDFSGYSDMAIGLGKMFGFDFMENFNYPYISTSIREFWRRWHISLSTWFREYLYIPLGGNRKGQVRTYVNLLIVFFATGLWHGAGATFIIWGLYHGLFLVVERMGLGKLLEKNCFRGLNHIYTALVVVVGWVFFRADTLADAKVILHQMFTWENGIYPASLFVNPKVIFLAVLGVLLSGIAQSICPKLREHLYEKEVTKTVDIVIMAVLLFLCTMYLVSSTYNPFIYFRF</sequence>
<feature type="transmembrane region" description="Helical" evidence="8">
    <location>
        <begin position="362"/>
        <end position="380"/>
    </location>
</feature>
<feature type="transmembrane region" description="Helical" evidence="8">
    <location>
        <begin position="152"/>
        <end position="172"/>
    </location>
</feature>
<evidence type="ECO:0000256" key="3">
    <source>
        <dbReference type="ARBA" id="ARBA00022475"/>
    </source>
</evidence>
<evidence type="ECO:0000256" key="1">
    <source>
        <dbReference type="ARBA" id="ARBA00004651"/>
    </source>
</evidence>
<feature type="transmembrane region" description="Helical" evidence="8">
    <location>
        <begin position="122"/>
        <end position="140"/>
    </location>
</feature>
<dbReference type="GO" id="GO:0042121">
    <property type="term" value="P:alginic acid biosynthetic process"/>
    <property type="evidence" value="ECO:0007669"/>
    <property type="project" value="InterPro"/>
</dbReference>
<dbReference type="InterPro" id="IPR051085">
    <property type="entry name" value="MB_O-acyltransferase"/>
</dbReference>
<comment type="subcellular location">
    <subcellularLocation>
        <location evidence="1">Cell membrane</location>
        <topology evidence="1">Multi-pass membrane protein</topology>
    </subcellularLocation>
</comment>
<feature type="transmembrane region" description="Helical" evidence="8">
    <location>
        <begin position="309"/>
        <end position="326"/>
    </location>
</feature>
<feature type="transmembrane region" description="Helical" evidence="8">
    <location>
        <begin position="7"/>
        <end position="28"/>
    </location>
</feature>
<proteinExistence type="inferred from homology"/>
<evidence type="ECO:0000256" key="6">
    <source>
        <dbReference type="ARBA" id="ARBA00023136"/>
    </source>
</evidence>
<reference evidence="9 10" key="1">
    <citation type="submission" date="2018-03" db="EMBL/GenBank/DDBJ databases">
        <title>Lachnoclostridium SNUG30386 gen.nov., sp.nov., isolated from human faeces.</title>
        <authorList>
            <person name="Seo B."/>
            <person name="Jeon K."/>
            <person name="Ko G."/>
        </authorList>
    </citation>
    <scope>NUCLEOTIDE SEQUENCE [LARGE SCALE GENOMIC DNA]</scope>
    <source>
        <strain evidence="9 10">SNUG30386</strain>
    </source>
</reference>
<feature type="transmembrane region" description="Helical" evidence="8">
    <location>
        <begin position="400"/>
        <end position="424"/>
    </location>
</feature>
<dbReference type="PANTHER" id="PTHR13285">
    <property type="entry name" value="ACYLTRANSFERASE"/>
    <property type="match status" value="1"/>
</dbReference>
<name>A0A2T3FMD8_9CLOT</name>
<comment type="similarity">
    <text evidence="2 7">Belongs to the membrane-bound acyltransferase family.</text>
</comment>
<dbReference type="PIRSF" id="PIRSF500217">
    <property type="entry name" value="AlgI"/>
    <property type="match status" value="1"/>
</dbReference>
<keyword evidence="6 7" id="KW-0472">Membrane</keyword>
<gene>
    <name evidence="9" type="ORF">C7U56_11685</name>
</gene>
<dbReference type="Proteomes" id="UP000241048">
    <property type="component" value="Unassembled WGS sequence"/>
</dbReference>
<dbReference type="RefSeq" id="WP_107001364.1">
    <property type="nucleotide sequence ID" value="NZ_JAQDZI010000003.1"/>
</dbReference>
<dbReference type="PIRSF" id="PIRSF016636">
    <property type="entry name" value="AlgI_DltB"/>
    <property type="match status" value="1"/>
</dbReference>
<evidence type="ECO:0000256" key="7">
    <source>
        <dbReference type="PIRNR" id="PIRNR016636"/>
    </source>
</evidence>
<evidence type="ECO:0000256" key="5">
    <source>
        <dbReference type="ARBA" id="ARBA00022989"/>
    </source>
</evidence>
<feature type="transmembrane region" description="Helical" evidence="8">
    <location>
        <begin position="77"/>
        <end position="96"/>
    </location>
</feature>
<organism evidence="9 10">
    <name type="scientific">Clostridium fessum</name>
    <dbReference type="NCBI Taxonomy" id="2126740"/>
    <lineage>
        <taxon>Bacteria</taxon>
        <taxon>Bacillati</taxon>
        <taxon>Bacillota</taxon>
        <taxon>Clostridia</taxon>
        <taxon>Eubacteriales</taxon>
        <taxon>Clostridiaceae</taxon>
        <taxon>Clostridium</taxon>
    </lineage>
</organism>
<feature type="transmembrane region" description="Helical" evidence="8">
    <location>
        <begin position="48"/>
        <end position="65"/>
    </location>
</feature>
<evidence type="ECO:0000313" key="10">
    <source>
        <dbReference type="Proteomes" id="UP000241048"/>
    </source>
</evidence>
<comment type="caution">
    <text evidence="9">The sequence shown here is derived from an EMBL/GenBank/DDBJ whole genome shotgun (WGS) entry which is preliminary data.</text>
</comment>
<keyword evidence="3 7" id="KW-1003">Cell membrane</keyword>
<evidence type="ECO:0000256" key="4">
    <source>
        <dbReference type="ARBA" id="ARBA00022692"/>
    </source>
</evidence>
<dbReference type="InterPro" id="IPR024194">
    <property type="entry name" value="Ac/AlaTfrase_AlgI/DltB"/>
</dbReference>
<dbReference type="EMBL" id="PYLO01000004">
    <property type="protein sequence ID" value="PST36448.1"/>
    <property type="molecule type" value="Genomic_DNA"/>
</dbReference>
<evidence type="ECO:0000313" key="9">
    <source>
        <dbReference type="EMBL" id="PST36448.1"/>
    </source>
</evidence>
<dbReference type="InterPro" id="IPR028362">
    <property type="entry name" value="AlgI"/>
</dbReference>
<keyword evidence="5 8" id="KW-1133">Transmembrane helix</keyword>
<dbReference type="GO" id="GO:0005886">
    <property type="term" value="C:plasma membrane"/>
    <property type="evidence" value="ECO:0007669"/>
    <property type="project" value="UniProtKB-SubCell"/>
</dbReference>